<dbReference type="AlphaFoldDB" id="A0A382HEQ2"/>
<evidence type="ECO:0000256" key="1">
    <source>
        <dbReference type="ARBA" id="ARBA00022801"/>
    </source>
</evidence>
<dbReference type="InterPro" id="IPR000868">
    <property type="entry name" value="Isochorismatase-like_dom"/>
</dbReference>
<name>A0A382HEQ2_9ZZZZ</name>
<evidence type="ECO:0000313" key="3">
    <source>
        <dbReference type="EMBL" id="SVB85213.1"/>
    </source>
</evidence>
<reference evidence="3" key="1">
    <citation type="submission" date="2018-05" db="EMBL/GenBank/DDBJ databases">
        <authorList>
            <person name="Lanie J.A."/>
            <person name="Ng W.-L."/>
            <person name="Kazmierczak K.M."/>
            <person name="Andrzejewski T.M."/>
            <person name="Davidsen T.M."/>
            <person name="Wayne K.J."/>
            <person name="Tettelin H."/>
            <person name="Glass J.I."/>
            <person name="Rusch D."/>
            <person name="Podicherti R."/>
            <person name="Tsui H.-C.T."/>
            <person name="Winkler M.E."/>
        </authorList>
    </citation>
    <scope>NUCLEOTIDE SEQUENCE</scope>
</reference>
<feature type="domain" description="Isochorismatase-like" evidence="2">
    <location>
        <begin position="17"/>
        <end position="200"/>
    </location>
</feature>
<dbReference type="CDD" id="cd00431">
    <property type="entry name" value="cysteine_hydrolases"/>
    <property type="match status" value="1"/>
</dbReference>
<dbReference type="Pfam" id="PF00857">
    <property type="entry name" value="Isochorismatase"/>
    <property type="match status" value="1"/>
</dbReference>
<gene>
    <name evidence="3" type="ORF">METZ01_LOCUS238067</name>
</gene>
<proteinExistence type="predicted"/>
<dbReference type="PANTHER" id="PTHR43540">
    <property type="entry name" value="PEROXYUREIDOACRYLATE/UREIDOACRYLATE AMIDOHYDROLASE-RELATED"/>
    <property type="match status" value="1"/>
</dbReference>
<dbReference type="InterPro" id="IPR050272">
    <property type="entry name" value="Isochorismatase-like_hydrls"/>
</dbReference>
<dbReference type="GO" id="GO:0016787">
    <property type="term" value="F:hydrolase activity"/>
    <property type="evidence" value="ECO:0007669"/>
    <property type="project" value="UniProtKB-KW"/>
</dbReference>
<protein>
    <recommendedName>
        <fullName evidence="2">Isochorismatase-like domain-containing protein</fullName>
    </recommendedName>
</protein>
<dbReference type="EMBL" id="UINC01060573">
    <property type="protein sequence ID" value="SVB85213.1"/>
    <property type="molecule type" value="Genomic_DNA"/>
</dbReference>
<dbReference type="Gene3D" id="3.40.50.850">
    <property type="entry name" value="Isochorismatase-like"/>
    <property type="match status" value="1"/>
</dbReference>
<evidence type="ECO:0000259" key="2">
    <source>
        <dbReference type="Pfam" id="PF00857"/>
    </source>
</evidence>
<keyword evidence="1" id="KW-0378">Hydrolase</keyword>
<dbReference type="PANTHER" id="PTHR43540:SF6">
    <property type="entry name" value="ISOCHORISMATASE-LIKE DOMAIN-CONTAINING PROTEIN"/>
    <property type="match status" value="1"/>
</dbReference>
<dbReference type="SUPFAM" id="SSF52499">
    <property type="entry name" value="Isochorismatase-like hydrolases"/>
    <property type="match status" value="1"/>
</dbReference>
<organism evidence="3">
    <name type="scientific">marine metagenome</name>
    <dbReference type="NCBI Taxonomy" id="408172"/>
    <lineage>
        <taxon>unclassified sequences</taxon>
        <taxon>metagenomes</taxon>
        <taxon>ecological metagenomes</taxon>
    </lineage>
</organism>
<accession>A0A382HEQ2</accession>
<dbReference type="InterPro" id="IPR036380">
    <property type="entry name" value="Isochorismatase-like_sf"/>
</dbReference>
<sequence length="220" mass="24644">MDKFLSSIHETLNPAHTAVVVVDMQNDFCAENGYMHKHLGVDMGSNFSLAQRIMGLVGAARKAHAMVVWIKANYEPRYLSGQALAKRQQKQISSICCEGGTWGWDFFEVEAEPDEWVIEKHTYSGFHGTELDRILRFKGIRTLVMTGVSTNVCVESTLRDGYFNGYYIVMPEDCVDAKERNLHDATLMNVRMYFGDVVGTGAEIAEIWAVDSRSTASLST</sequence>